<dbReference type="PANTHER" id="PTHR43179:SF7">
    <property type="entry name" value="RHAMNOSYLTRANSFERASE WBBL"/>
    <property type="match status" value="1"/>
</dbReference>
<feature type="domain" description="Glycosyltransferase 2-like" evidence="1">
    <location>
        <begin position="234"/>
        <end position="395"/>
    </location>
</feature>
<feature type="domain" description="Glycosyltransferase 2-like" evidence="1">
    <location>
        <begin position="494"/>
        <end position="638"/>
    </location>
</feature>
<dbReference type="Pfam" id="PF00535">
    <property type="entry name" value="Glycos_transf_2"/>
    <property type="match status" value="2"/>
</dbReference>
<dbReference type="InterPro" id="IPR001173">
    <property type="entry name" value="Glyco_trans_2-like"/>
</dbReference>
<keyword evidence="3" id="KW-1185">Reference proteome</keyword>
<evidence type="ECO:0000313" key="3">
    <source>
        <dbReference type="Proteomes" id="UP001209257"/>
    </source>
</evidence>
<dbReference type="InterPro" id="IPR029044">
    <property type="entry name" value="Nucleotide-diphossugar_trans"/>
</dbReference>
<gene>
    <name evidence="2" type="ORF">OCL06_07585</name>
</gene>
<sequence>MISKFLSPANLKRLAVRFAKKITIVPHHQLEQLGSERTGTRWQTQGNDPQFLLYPAKSVFGRRFNRGWYMLRIKLTEENHESQLGRIYIHYKNGELEVKDVPWTSQKFVNRIFFLKQAVSHIRFDPCESETRFELNTCLLIKVPAYLAKRSLTERVVKLHSEIESGSAKEINAMVGTRFEGNVSRQLALAALYDETFSATHTEKSYAAWRRLDEKKLLEKARRHTKLTGQTGFSVVLPTYNTDPDLLSECLQSVVRQTYSNWELCIADDASTSQATLDVLHDFQRQYPEKVKLQCLQTNGHISKSSNAALALAEMDFVLLLDHDDMLADYTLELFAAAIHENQDVKLVYADEDKIDEAGQRHQPHFKPDWNRDLLLSQNYICHPVAMKRQLLEQIGGFREGVEGSQDHDLLLRATAHLTADNIVHLPYILYHWRVIENSTAADASAKSYTSEAGLTAVSDYLNSNHPGATAELGRYPNTYKVCWPIPEPAPLVSLIIPTRDGYDILKQCLDSIYRLTTYKHYEVLVVDNQTTCEDTLALFEKYQQQYSNFTLLKWDQPFNYSAINNFAVSHAQGEVIGLVNNDIEVITPEWLTEMVSHAIRPDIGCVGAKLFYANDTIQHAGVILGIGGVAGHSHKYFSKHEPGYFTRLHLVQNVSAVTAACLLVRKTVYQQVNGLNEQDLTVAFNDVDFCLKVLTAGYQNVFTPWAELYHHESISRGEEDSPEKIKRFNGESDFMRKSWAELLDNDPAYNPNLSLTHENFSLR</sequence>
<dbReference type="CDD" id="cd04184">
    <property type="entry name" value="GT2_RfbC_Mx_like"/>
    <property type="match status" value="1"/>
</dbReference>
<dbReference type="CDD" id="cd04186">
    <property type="entry name" value="GT_2_like_c"/>
    <property type="match status" value="1"/>
</dbReference>
<reference evidence="3" key="1">
    <citation type="submission" date="2023-07" db="EMBL/GenBank/DDBJ databases">
        <title>Study on multiphase classification of strain Alteromonas salexigens isolated from the Yellow Sea.</title>
        <authorList>
            <person name="Sun L."/>
        </authorList>
    </citation>
    <scope>NUCLEOTIDE SEQUENCE [LARGE SCALE GENOMIC DNA]</scope>
    <source>
        <strain evidence="3">ASW11-19</strain>
    </source>
</reference>
<comment type="caution">
    <text evidence="2">The sequence shown here is derived from an EMBL/GenBank/DDBJ whole genome shotgun (WGS) entry which is preliminary data.</text>
</comment>
<evidence type="ECO:0000313" key="2">
    <source>
        <dbReference type="EMBL" id="MCU7554456.1"/>
    </source>
</evidence>
<accession>A0ABT2VQD0</accession>
<dbReference type="PANTHER" id="PTHR43179">
    <property type="entry name" value="RHAMNOSYLTRANSFERASE WBBL"/>
    <property type="match status" value="1"/>
</dbReference>
<protein>
    <submittedName>
        <fullName evidence="2">Glycosyltransferase family 2 protein</fullName>
    </submittedName>
</protein>
<dbReference type="RefSeq" id="WP_262993165.1">
    <property type="nucleotide sequence ID" value="NZ_JAOTJC010000007.1"/>
</dbReference>
<evidence type="ECO:0000259" key="1">
    <source>
        <dbReference type="Pfam" id="PF00535"/>
    </source>
</evidence>
<proteinExistence type="predicted"/>
<dbReference type="SUPFAM" id="SSF53448">
    <property type="entry name" value="Nucleotide-diphospho-sugar transferases"/>
    <property type="match status" value="2"/>
</dbReference>
<dbReference type="EMBL" id="JAOTJC010000007">
    <property type="protein sequence ID" value="MCU7554456.1"/>
    <property type="molecule type" value="Genomic_DNA"/>
</dbReference>
<organism evidence="2 3">
    <name type="scientific">Alteromonas salexigens</name>
    <dbReference type="NCBI Taxonomy" id="2982530"/>
    <lineage>
        <taxon>Bacteria</taxon>
        <taxon>Pseudomonadati</taxon>
        <taxon>Pseudomonadota</taxon>
        <taxon>Gammaproteobacteria</taxon>
        <taxon>Alteromonadales</taxon>
        <taxon>Alteromonadaceae</taxon>
        <taxon>Alteromonas/Salinimonas group</taxon>
        <taxon>Alteromonas</taxon>
    </lineage>
</organism>
<name>A0ABT2VQD0_9ALTE</name>
<dbReference type="Proteomes" id="UP001209257">
    <property type="component" value="Unassembled WGS sequence"/>
</dbReference>
<dbReference type="Gene3D" id="3.90.550.10">
    <property type="entry name" value="Spore Coat Polysaccharide Biosynthesis Protein SpsA, Chain A"/>
    <property type="match status" value="2"/>
</dbReference>